<dbReference type="CDD" id="cd22852">
    <property type="entry name" value="SMN_C"/>
    <property type="match status" value="1"/>
</dbReference>
<evidence type="ECO:0000313" key="1">
    <source>
        <dbReference type="EMBL" id="CAF1510363.1"/>
    </source>
</evidence>
<sequence length="50" mass="5637">STMKIPTPMPIDIITPPKNEQDAFHSMLMAWYMAGYHAGQLAAKNWKTDS</sequence>
<organism evidence="1 2">
    <name type="scientific">Rotaria sordida</name>
    <dbReference type="NCBI Taxonomy" id="392033"/>
    <lineage>
        <taxon>Eukaryota</taxon>
        <taxon>Metazoa</taxon>
        <taxon>Spiralia</taxon>
        <taxon>Gnathifera</taxon>
        <taxon>Rotifera</taxon>
        <taxon>Eurotatoria</taxon>
        <taxon>Bdelloidea</taxon>
        <taxon>Philodinida</taxon>
        <taxon>Philodinidae</taxon>
        <taxon>Rotaria</taxon>
    </lineage>
</organism>
<feature type="non-terminal residue" evidence="1">
    <location>
        <position position="1"/>
    </location>
</feature>
<dbReference type="EMBL" id="CAJNOO010013059">
    <property type="protein sequence ID" value="CAF1510363.1"/>
    <property type="molecule type" value="Genomic_DNA"/>
</dbReference>
<evidence type="ECO:0008006" key="3">
    <source>
        <dbReference type="Google" id="ProtNLM"/>
    </source>
</evidence>
<evidence type="ECO:0000313" key="2">
    <source>
        <dbReference type="Proteomes" id="UP000663882"/>
    </source>
</evidence>
<protein>
    <recommendedName>
        <fullName evidence="3">Survival motor neuron protein</fullName>
    </recommendedName>
</protein>
<reference evidence="1" key="1">
    <citation type="submission" date="2021-02" db="EMBL/GenBank/DDBJ databases">
        <authorList>
            <person name="Nowell W R."/>
        </authorList>
    </citation>
    <scope>NUCLEOTIDE SEQUENCE</scope>
</reference>
<proteinExistence type="predicted"/>
<comment type="caution">
    <text evidence="1">The sequence shown here is derived from an EMBL/GenBank/DDBJ whole genome shotgun (WGS) entry which is preliminary data.</text>
</comment>
<dbReference type="Pfam" id="PF20635">
    <property type="entry name" value="SMN_YG-box"/>
    <property type="match status" value="1"/>
</dbReference>
<dbReference type="InterPro" id="IPR047313">
    <property type="entry name" value="SMN_C"/>
</dbReference>
<dbReference type="Proteomes" id="UP000663882">
    <property type="component" value="Unassembled WGS sequence"/>
</dbReference>
<dbReference type="AlphaFoldDB" id="A0A815U1Q3"/>
<name>A0A815U1Q3_9BILA</name>
<accession>A0A815U1Q3</accession>
<dbReference type="OrthoDB" id="197400at2759"/>
<gene>
    <name evidence="1" type="ORF">RFH988_LOCUS39048</name>
</gene>